<reference evidence="2 3" key="1">
    <citation type="submission" date="2020-08" db="EMBL/GenBank/DDBJ databases">
        <authorList>
            <person name="Seo M.-J."/>
        </authorList>
    </citation>
    <scope>NUCLEOTIDE SEQUENCE [LARGE SCALE GENOMIC DNA]</scope>
    <source>
        <strain evidence="2 3">KIGAM211</strain>
    </source>
</reference>
<keyword evidence="1" id="KW-1133">Transmembrane helix</keyword>
<keyword evidence="1" id="KW-0812">Transmembrane</keyword>
<sequence length="95" mass="10488">MSRPGSTRLNRNATSPWPFVGMVGMACAFFLYAASGLVAPWWAVVLLLLVWAFLTFVAIAWWSLHPTWVPWVAVVAIVLWFVAVLGGALLLNWSA</sequence>
<feature type="transmembrane region" description="Helical" evidence="1">
    <location>
        <begin position="41"/>
        <end position="62"/>
    </location>
</feature>
<name>A0A7X0RK86_9ACTN</name>
<feature type="transmembrane region" description="Helical" evidence="1">
    <location>
        <begin position="16"/>
        <end position="34"/>
    </location>
</feature>
<dbReference type="AlphaFoldDB" id="A0A7X0RK86"/>
<gene>
    <name evidence="2" type="ORF">H5V45_21235</name>
</gene>
<accession>A0A7X0RK86</accession>
<proteinExistence type="predicted"/>
<dbReference type="EMBL" id="JACKXE010000002">
    <property type="protein sequence ID" value="MBB6629856.1"/>
    <property type="molecule type" value="Genomic_DNA"/>
</dbReference>
<dbReference type="Proteomes" id="UP000523955">
    <property type="component" value="Unassembled WGS sequence"/>
</dbReference>
<keyword evidence="1" id="KW-0472">Membrane</keyword>
<evidence type="ECO:0000313" key="2">
    <source>
        <dbReference type="EMBL" id="MBB6629856.1"/>
    </source>
</evidence>
<feature type="transmembrane region" description="Helical" evidence="1">
    <location>
        <begin position="68"/>
        <end position="91"/>
    </location>
</feature>
<evidence type="ECO:0000256" key="1">
    <source>
        <dbReference type="SAM" id="Phobius"/>
    </source>
</evidence>
<keyword evidence="3" id="KW-1185">Reference proteome</keyword>
<comment type="caution">
    <text evidence="2">The sequence shown here is derived from an EMBL/GenBank/DDBJ whole genome shotgun (WGS) entry which is preliminary data.</text>
</comment>
<evidence type="ECO:0000313" key="3">
    <source>
        <dbReference type="Proteomes" id="UP000523955"/>
    </source>
</evidence>
<organism evidence="2 3">
    <name type="scientific">Nocardioides luti</name>
    <dbReference type="NCBI Taxonomy" id="2761101"/>
    <lineage>
        <taxon>Bacteria</taxon>
        <taxon>Bacillati</taxon>
        <taxon>Actinomycetota</taxon>
        <taxon>Actinomycetes</taxon>
        <taxon>Propionibacteriales</taxon>
        <taxon>Nocardioidaceae</taxon>
        <taxon>Nocardioides</taxon>
    </lineage>
</organism>
<dbReference type="PROSITE" id="PS51257">
    <property type="entry name" value="PROKAR_LIPOPROTEIN"/>
    <property type="match status" value="1"/>
</dbReference>
<protein>
    <recommendedName>
        <fullName evidence="4">DUF4175 domain-containing protein</fullName>
    </recommendedName>
</protein>
<dbReference type="RefSeq" id="WP_185255069.1">
    <property type="nucleotide sequence ID" value="NZ_JACKXE010000002.1"/>
</dbReference>
<evidence type="ECO:0008006" key="4">
    <source>
        <dbReference type="Google" id="ProtNLM"/>
    </source>
</evidence>